<evidence type="ECO:0000313" key="1">
    <source>
        <dbReference type="EMBL" id="RCW75204.1"/>
    </source>
</evidence>
<comment type="caution">
    <text evidence="1">The sequence shown here is derived from an EMBL/GenBank/DDBJ whole genome shotgun (WGS) entry which is preliminary data.</text>
</comment>
<evidence type="ECO:0000313" key="2">
    <source>
        <dbReference type="Proteomes" id="UP000253647"/>
    </source>
</evidence>
<proteinExistence type="predicted"/>
<reference evidence="1 2" key="1">
    <citation type="submission" date="2018-07" db="EMBL/GenBank/DDBJ databases">
        <title>Freshwater and sediment microbial communities from various areas in North America, analyzing microbe dynamics in response to fracking.</title>
        <authorList>
            <person name="Lamendella R."/>
        </authorList>
    </citation>
    <scope>NUCLEOTIDE SEQUENCE [LARGE SCALE GENOMIC DNA]</scope>
    <source>
        <strain evidence="1 2">105B</strain>
    </source>
</reference>
<dbReference type="AlphaFoldDB" id="A0A368YAI6"/>
<organism evidence="1 2">
    <name type="scientific">Marinobacter nauticus</name>
    <name type="common">Marinobacter hydrocarbonoclasticus</name>
    <name type="synonym">Marinobacter aquaeolei</name>
    <dbReference type="NCBI Taxonomy" id="2743"/>
    <lineage>
        <taxon>Bacteria</taxon>
        <taxon>Pseudomonadati</taxon>
        <taxon>Pseudomonadota</taxon>
        <taxon>Gammaproteobacteria</taxon>
        <taxon>Pseudomonadales</taxon>
        <taxon>Marinobacteraceae</taxon>
        <taxon>Marinobacter</taxon>
    </lineage>
</organism>
<sequence length="168" mass="19686">MTDAERESREEFYKNLVWVIDGSVFQRNFDIYHPLPDPQANFAKDLVWAKAERGMEGANRGIFFRWSEACEEYPGIAKKDVTFGYIHGIDEVRDALEESYRGHHQYHWVRPRKTWIDAACPVYIDFGEGFLARLETYDDSDLPCVRLIDKTKFIHDLMIQVDAHQIAP</sequence>
<dbReference type="EMBL" id="QPJI01000001">
    <property type="protein sequence ID" value="RCW75204.1"/>
    <property type="molecule type" value="Genomic_DNA"/>
</dbReference>
<gene>
    <name evidence="1" type="ORF">DET61_101199</name>
</gene>
<name>A0A368YAI6_MARNT</name>
<dbReference type="Proteomes" id="UP000253647">
    <property type="component" value="Unassembled WGS sequence"/>
</dbReference>
<protein>
    <submittedName>
        <fullName evidence="1">Uncharacterized protein</fullName>
    </submittedName>
</protein>
<dbReference type="RefSeq" id="WP_235853285.1">
    <property type="nucleotide sequence ID" value="NZ_QPJI01000001.1"/>
</dbReference>
<accession>A0A368YAI6</accession>